<sequence>MRPASDTTFRLGYYGEGHQKFSITSEVQLGEAMSLVKKGLVTLWVDPHFPKDDGRISVSSGKKRKANPRSANDDEESGKSSYEERLSRLRANHTLPEFKLSCWARMLVNGTHRSEEEPPDLPFFTGKAKGVKLTETETSGRASGQSVDDAAERKIRMRSAVLQQLRVLKALNGDGVLSDDEFLSQKEKLLKELSTL</sequence>
<accession>A0A9W9ZFV8</accession>
<evidence type="ECO:0000313" key="2">
    <source>
        <dbReference type="EMBL" id="KAJ7380575.1"/>
    </source>
</evidence>
<evidence type="ECO:0008006" key="4">
    <source>
        <dbReference type="Google" id="ProtNLM"/>
    </source>
</evidence>
<feature type="region of interest" description="Disordered" evidence="1">
    <location>
        <begin position="54"/>
        <end position="83"/>
    </location>
</feature>
<comment type="caution">
    <text evidence="2">The sequence shown here is derived from an EMBL/GenBank/DDBJ whole genome shotgun (WGS) entry which is preliminary data.</text>
</comment>
<dbReference type="Proteomes" id="UP001163046">
    <property type="component" value="Unassembled WGS sequence"/>
</dbReference>
<name>A0A9W9ZFV8_9CNID</name>
<evidence type="ECO:0000256" key="1">
    <source>
        <dbReference type="SAM" id="MobiDB-lite"/>
    </source>
</evidence>
<protein>
    <recommendedName>
        <fullName evidence="4">SHOCT domain-containing protein</fullName>
    </recommendedName>
</protein>
<reference evidence="2" key="1">
    <citation type="submission" date="2023-01" db="EMBL/GenBank/DDBJ databases">
        <title>Genome assembly of the deep-sea coral Lophelia pertusa.</title>
        <authorList>
            <person name="Herrera S."/>
            <person name="Cordes E."/>
        </authorList>
    </citation>
    <scope>NUCLEOTIDE SEQUENCE</scope>
    <source>
        <strain evidence="2">USNM1676648</strain>
        <tissue evidence="2">Polyp</tissue>
    </source>
</reference>
<organism evidence="2 3">
    <name type="scientific">Desmophyllum pertusum</name>
    <dbReference type="NCBI Taxonomy" id="174260"/>
    <lineage>
        <taxon>Eukaryota</taxon>
        <taxon>Metazoa</taxon>
        <taxon>Cnidaria</taxon>
        <taxon>Anthozoa</taxon>
        <taxon>Hexacorallia</taxon>
        <taxon>Scleractinia</taxon>
        <taxon>Caryophylliina</taxon>
        <taxon>Caryophylliidae</taxon>
        <taxon>Desmophyllum</taxon>
    </lineage>
</organism>
<dbReference type="EMBL" id="MU826353">
    <property type="protein sequence ID" value="KAJ7380575.1"/>
    <property type="molecule type" value="Genomic_DNA"/>
</dbReference>
<gene>
    <name evidence="2" type="ORF">OS493_009042</name>
</gene>
<proteinExistence type="predicted"/>
<keyword evidence="3" id="KW-1185">Reference proteome</keyword>
<evidence type="ECO:0000313" key="3">
    <source>
        <dbReference type="Proteomes" id="UP001163046"/>
    </source>
</evidence>
<dbReference type="AlphaFoldDB" id="A0A9W9ZFV8"/>
<dbReference type="OrthoDB" id="5990207at2759"/>